<feature type="region of interest" description="Disordered" evidence="1">
    <location>
        <begin position="120"/>
        <end position="214"/>
    </location>
</feature>
<evidence type="ECO:0000256" key="1">
    <source>
        <dbReference type="SAM" id="MobiDB-lite"/>
    </source>
</evidence>
<proteinExistence type="predicted"/>
<accession>A0AAV7T284</accession>
<name>A0AAV7T284_PLEWA</name>
<keyword evidence="3" id="KW-1185">Reference proteome</keyword>
<feature type="compositionally biased region" description="Basic and acidic residues" evidence="1">
    <location>
        <begin position="189"/>
        <end position="212"/>
    </location>
</feature>
<evidence type="ECO:0000313" key="2">
    <source>
        <dbReference type="EMBL" id="KAJ1170504.1"/>
    </source>
</evidence>
<evidence type="ECO:0000313" key="3">
    <source>
        <dbReference type="Proteomes" id="UP001066276"/>
    </source>
</evidence>
<reference evidence="2" key="1">
    <citation type="journal article" date="2022" name="bioRxiv">
        <title>Sequencing and chromosome-scale assembly of the giantPleurodeles waltlgenome.</title>
        <authorList>
            <person name="Brown T."/>
            <person name="Elewa A."/>
            <person name="Iarovenko S."/>
            <person name="Subramanian E."/>
            <person name="Araus A.J."/>
            <person name="Petzold A."/>
            <person name="Susuki M."/>
            <person name="Suzuki K.-i.T."/>
            <person name="Hayashi T."/>
            <person name="Toyoda A."/>
            <person name="Oliveira C."/>
            <person name="Osipova E."/>
            <person name="Leigh N.D."/>
            <person name="Simon A."/>
            <person name="Yun M.H."/>
        </authorList>
    </citation>
    <scope>NUCLEOTIDE SEQUENCE</scope>
    <source>
        <strain evidence="2">20211129_DDA</strain>
        <tissue evidence="2">Liver</tissue>
    </source>
</reference>
<organism evidence="2 3">
    <name type="scientific">Pleurodeles waltl</name>
    <name type="common">Iberian ribbed newt</name>
    <dbReference type="NCBI Taxonomy" id="8319"/>
    <lineage>
        <taxon>Eukaryota</taxon>
        <taxon>Metazoa</taxon>
        <taxon>Chordata</taxon>
        <taxon>Craniata</taxon>
        <taxon>Vertebrata</taxon>
        <taxon>Euteleostomi</taxon>
        <taxon>Amphibia</taxon>
        <taxon>Batrachia</taxon>
        <taxon>Caudata</taxon>
        <taxon>Salamandroidea</taxon>
        <taxon>Salamandridae</taxon>
        <taxon>Pleurodelinae</taxon>
        <taxon>Pleurodeles</taxon>
    </lineage>
</organism>
<feature type="compositionally biased region" description="Basic residues" evidence="1">
    <location>
        <begin position="155"/>
        <end position="167"/>
    </location>
</feature>
<dbReference type="AlphaFoldDB" id="A0AAV7T284"/>
<dbReference type="EMBL" id="JANPWB010000007">
    <property type="protein sequence ID" value="KAJ1170504.1"/>
    <property type="molecule type" value="Genomic_DNA"/>
</dbReference>
<comment type="caution">
    <text evidence="2">The sequence shown here is derived from an EMBL/GenBank/DDBJ whole genome shotgun (WGS) entry which is preliminary data.</text>
</comment>
<protein>
    <submittedName>
        <fullName evidence="2">Uncharacterized protein</fullName>
    </submittedName>
</protein>
<sequence>MSHSVPVCACGAQPNQLKNTYKKTRFRTCLTNASSCFGQYEVNPRRGSAVLGEAGAQRCQVRAQGRLLPLFLLSPSGSLRRICRSAMKHRQLPLPALIYPPPPGWLSLPVNASNPYHPGSENVPGLPAAPPARARIKSEQNQTSRPGTYRASRALTRRRAARRRSTRARTDRQPGKCKAAELAAAARTGLKERESERGRECRKSPGSERKSEAAFLACPSLTRMQGLRSCANPDITGKP</sequence>
<gene>
    <name evidence="2" type="ORF">NDU88_002379</name>
</gene>
<dbReference type="Proteomes" id="UP001066276">
    <property type="component" value="Chromosome 4_1"/>
</dbReference>